<evidence type="ECO:0000313" key="3">
    <source>
        <dbReference type="Proteomes" id="UP001153328"/>
    </source>
</evidence>
<dbReference type="Proteomes" id="UP001153328">
    <property type="component" value="Unassembled WGS sequence"/>
</dbReference>
<organism evidence="2 3">
    <name type="scientific">Actinacidiphila bryophytorum</name>
    <dbReference type="NCBI Taxonomy" id="1436133"/>
    <lineage>
        <taxon>Bacteria</taxon>
        <taxon>Bacillati</taxon>
        <taxon>Actinomycetota</taxon>
        <taxon>Actinomycetes</taxon>
        <taxon>Kitasatosporales</taxon>
        <taxon>Streptomycetaceae</taxon>
        <taxon>Actinacidiphila</taxon>
    </lineage>
</organism>
<dbReference type="EMBL" id="CAJVAX010000009">
    <property type="protein sequence ID" value="CAG7623736.1"/>
    <property type="molecule type" value="Genomic_DNA"/>
</dbReference>
<name>A0A9W4ED66_9ACTN</name>
<sequence>MYRRFAALRPSTNATPRGRAVSASAALWMVSPNSATDPDTATITAWTIAVAPRMPSDSQRVRIPSREVSTTGSTLSLASWLCGRTRCATSCRARDHQPASCTWPWSCASWRGWSWASMGPPCQLKSVAATSEKQAVTRCDGLATTQMTRLRPRPSLRLLYGLLGTTATAPLREAGALASSPAEQPPPPGRGRGERRRGQLDAVVAGDPVRAAARRQQVVLQAAQAGPVGDVERNGGVGWIGQPVRLRSQVSVVPSSRSSRTLVVPAARYGSGWPCSRASSFSDSPSR</sequence>
<gene>
    <name evidence="2" type="ORF">SBRY_170004</name>
</gene>
<evidence type="ECO:0000313" key="2">
    <source>
        <dbReference type="EMBL" id="CAG7623736.1"/>
    </source>
</evidence>
<dbReference type="AlphaFoldDB" id="A0A9W4ED66"/>
<evidence type="ECO:0000256" key="1">
    <source>
        <dbReference type="SAM" id="MobiDB-lite"/>
    </source>
</evidence>
<protein>
    <submittedName>
        <fullName evidence="2">Uncharacterized protein</fullName>
    </submittedName>
</protein>
<reference evidence="2" key="1">
    <citation type="submission" date="2021-06" db="EMBL/GenBank/DDBJ databases">
        <authorList>
            <person name="Arsene-Ploetze F."/>
        </authorList>
    </citation>
    <scope>NUCLEOTIDE SEQUENCE</scope>
    <source>
        <strain evidence="2">SBRY1</strain>
    </source>
</reference>
<keyword evidence="3" id="KW-1185">Reference proteome</keyword>
<comment type="caution">
    <text evidence="2">The sequence shown here is derived from an EMBL/GenBank/DDBJ whole genome shotgun (WGS) entry which is preliminary data.</text>
</comment>
<proteinExistence type="predicted"/>
<accession>A0A9W4ED66</accession>
<feature type="region of interest" description="Disordered" evidence="1">
    <location>
        <begin position="175"/>
        <end position="197"/>
    </location>
</feature>